<keyword evidence="2" id="KW-0812">Transmembrane</keyword>
<feature type="compositionally biased region" description="Acidic residues" evidence="1">
    <location>
        <begin position="137"/>
        <end position="147"/>
    </location>
</feature>
<feature type="compositionally biased region" description="Low complexity" evidence="1">
    <location>
        <begin position="168"/>
        <end position="181"/>
    </location>
</feature>
<comment type="caution">
    <text evidence="3">The sequence shown here is derived from an EMBL/GenBank/DDBJ whole genome shotgun (WGS) entry which is preliminary data.</text>
</comment>
<name>A0A7C5M282_9PROT</name>
<protein>
    <submittedName>
        <fullName evidence="3">DUF4282 domain-containing protein</fullName>
    </submittedName>
</protein>
<gene>
    <name evidence="3" type="ORF">ENJ42_01745</name>
</gene>
<dbReference type="AlphaFoldDB" id="A0A7C5M282"/>
<feature type="transmembrane region" description="Helical" evidence="2">
    <location>
        <begin position="21"/>
        <end position="42"/>
    </location>
</feature>
<feature type="compositionally biased region" description="Basic and acidic residues" evidence="1">
    <location>
        <begin position="127"/>
        <end position="136"/>
    </location>
</feature>
<dbReference type="EMBL" id="DRMJ01000083">
    <property type="protein sequence ID" value="HHL42315.1"/>
    <property type="molecule type" value="Genomic_DNA"/>
</dbReference>
<dbReference type="InterPro" id="IPR025557">
    <property type="entry name" value="DUF4282"/>
</dbReference>
<keyword evidence="2" id="KW-0472">Membrane</keyword>
<evidence type="ECO:0000256" key="2">
    <source>
        <dbReference type="SAM" id="Phobius"/>
    </source>
</evidence>
<proteinExistence type="predicted"/>
<feature type="region of interest" description="Disordered" evidence="1">
    <location>
        <begin position="127"/>
        <end position="218"/>
    </location>
</feature>
<accession>A0A7C5M282</accession>
<dbReference type="Pfam" id="PF14110">
    <property type="entry name" value="DUF4282"/>
    <property type="match status" value="1"/>
</dbReference>
<evidence type="ECO:0000313" key="3">
    <source>
        <dbReference type="EMBL" id="HHL42315.1"/>
    </source>
</evidence>
<evidence type="ECO:0000256" key="1">
    <source>
        <dbReference type="SAM" id="MobiDB-lite"/>
    </source>
</evidence>
<reference evidence="3" key="1">
    <citation type="journal article" date="2020" name="mSystems">
        <title>Genome- and Community-Level Interaction Insights into Carbon Utilization and Element Cycling Functions of Hydrothermarchaeota in Hydrothermal Sediment.</title>
        <authorList>
            <person name="Zhou Z."/>
            <person name="Liu Y."/>
            <person name="Xu W."/>
            <person name="Pan J."/>
            <person name="Luo Z.H."/>
            <person name="Li M."/>
        </authorList>
    </citation>
    <scope>NUCLEOTIDE SEQUENCE [LARGE SCALE GENOMIC DNA]</scope>
    <source>
        <strain evidence="3">HyVt-485</strain>
    </source>
</reference>
<feature type="compositionally biased region" description="Basic residues" evidence="1">
    <location>
        <begin position="151"/>
        <end position="167"/>
    </location>
</feature>
<organism evidence="3">
    <name type="scientific">Hellea balneolensis</name>
    <dbReference type="NCBI Taxonomy" id="287478"/>
    <lineage>
        <taxon>Bacteria</taxon>
        <taxon>Pseudomonadati</taxon>
        <taxon>Pseudomonadota</taxon>
        <taxon>Alphaproteobacteria</taxon>
        <taxon>Maricaulales</taxon>
        <taxon>Robiginitomaculaceae</taxon>
        <taxon>Hellea</taxon>
    </lineage>
</organism>
<feature type="compositionally biased region" description="Basic residues" evidence="1">
    <location>
        <begin position="182"/>
        <end position="203"/>
    </location>
</feature>
<dbReference type="Proteomes" id="UP000885830">
    <property type="component" value="Unassembled WGS sequence"/>
</dbReference>
<feature type="transmembrane region" description="Helical" evidence="2">
    <location>
        <begin position="48"/>
        <end position="68"/>
    </location>
</feature>
<keyword evidence="2" id="KW-1133">Transmembrane helix</keyword>
<sequence length="218" mass="23946">MDLLRQFFKFDKLMKDRLVAAFFFLGLVVVVATFFATIVLAFRTMDHSFFKGLMILVIAFFKILFLFVSLRLTAELMVTIFHINDNLSPDGGKSDTAELDVIEAARKAAQQASVATKSAFEKTKTKIAEVRDNKDNADDESYPDYEDPTPKKKPAAKKPGAKTKPAVKKTGTASKPAAQKKTTAKKTAAKKPAARKTTPKKSSAKSSAPKKPTAKPKK</sequence>